<dbReference type="Pfam" id="PF23607">
    <property type="entry name" value="WZC_N"/>
    <property type="match status" value="1"/>
</dbReference>
<dbReference type="InterPro" id="IPR050445">
    <property type="entry name" value="Bact_polysacc_biosynth/exp"/>
</dbReference>
<dbReference type="NCBIfam" id="TIGR01007">
    <property type="entry name" value="eps_fam"/>
    <property type="match status" value="1"/>
</dbReference>
<dbReference type="GO" id="GO:0004715">
    <property type="term" value="F:non-membrane spanning protein tyrosine kinase activity"/>
    <property type="evidence" value="ECO:0007669"/>
    <property type="project" value="UniProtKB-EC"/>
</dbReference>
<dbReference type="Gene3D" id="3.40.50.300">
    <property type="entry name" value="P-loop containing nucleotide triphosphate hydrolases"/>
    <property type="match status" value="1"/>
</dbReference>
<keyword evidence="4" id="KW-0547">Nucleotide-binding</keyword>
<dbReference type="Pfam" id="PF13807">
    <property type="entry name" value="GNVR"/>
    <property type="match status" value="1"/>
</dbReference>
<evidence type="ECO:0000256" key="2">
    <source>
        <dbReference type="ARBA" id="ARBA00022475"/>
    </source>
</evidence>
<evidence type="ECO:0000256" key="4">
    <source>
        <dbReference type="ARBA" id="ARBA00022741"/>
    </source>
</evidence>
<dbReference type="InterPro" id="IPR002586">
    <property type="entry name" value="CobQ/CobB/MinD/ParA_Nub-bd_dom"/>
</dbReference>
<keyword evidence="3 9" id="KW-0812">Transmembrane</keyword>
<evidence type="ECO:0000259" key="12">
    <source>
        <dbReference type="Pfam" id="PF13807"/>
    </source>
</evidence>
<evidence type="ECO:0000256" key="3">
    <source>
        <dbReference type="ARBA" id="ARBA00022692"/>
    </source>
</evidence>
<protein>
    <submittedName>
        <fullName evidence="13">Polysaccharide biosynthesis tyrosine autokinase</fullName>
        <ecNumber evidence="13">2.7.10.2</ecNumber>
    </submittedName>
</protein>
<dbReference type="Pfam" id="PF02706">
    <property type="entry name" value="Wzz"/>
    <property type="match status" value="1"/>
</dbReference>
<dbReference type="InterPro" id="IPR027417">
    <property type="entry name" value="P-loop_NTPase"/>
</dbReference>
<dbReference type="RefSeq" id="WP_274352671.1">
    <property type="nucleotide sequence ID" value="NZ_JAQZSM010000011.1"/>
</dbReference>
<dbReference type="EMBL" id="JAQZSM010000011">
    <property type="protein sequence ID" value="MDD7971993.1"/>
    <property type="molecule type" value="Genomic_DNA"/>
</dbReference>
<sequence>MTATQNLSDDEIDLGQLIGTLWRGKLAIAAAAALGIAIGAFHIANTNPTFQADALLQLEEKSGSLALPSSLSTMVDNDPRSVTEIEILRSRMVLGRAIADQNLDWRVSPDIMPFVGTMFSRYRFPVLSSALPSRFARPGDRIELENLVVPPSMLNQSFELIVTSETEYRLIFPDSLRLDGTVGQPTTLTETGFSITISRVEAPAGRRFFIRQVDERRAINDLRSRLSISERGRASGILEARLTGENRTENTRALEAVIQAYLNQNVSRSAAEAESSLTFIREQLPQAEQTLRTAEAALNAFRQEQVTVDLSLETQTILGQVTRIEGELADQQRREDELAQRFTPSHPTYRQLLDERARLEARLATLRDQVGALPETQRQILNLTREVELAQRIYTELLTRAQEVEVLRASTIGNVRIVDGASAAPLPIAPRKALILALSMVLGTMAGIAVVLVRNWMRKGVQDASELEKLGMPVFATINYNKDADTDGRRGGKLPILAFESSADLTVEAFRSLRTSLHFGMLDASTPSLTITSSHPGAGKSFLSVNLAAVAAQAGQRVCVIDADLRRGQLRRYFDLPRNAPGLAEVLAGDISFDDAVVQGSHENFFLLPTGRYPPNPSELLMRAELSKLIETCAQYFDLTIFDAPPVLAVTDPVILARNTGSTIFVARHDITPLGEVEAAQKTLSSAGLKFSGAVLNGFDPKKAGGRYGYGYGYRYEYKQRKQ</sequence>
<keyword evidence="5" id="KW-0067">ATP-binding</keyword>
<keyword evidence="2" id="KW-1003">Cell membrane</keyword>
<evidence type="ECO:0000256" key="9">
    <source>
        <dbReference type="SAM" id="Phobius"/>
    </source>
</evidence>
<dbReference type="Pfam" id="PF01656">
    <property type="entry name" value="CbiA"/>
    <property type="match status" value="1"/>
</dbReference>
<comment type="subcellular location">
    <subcellularLocation>
        <location evidence="1">Cell membrane</location>
        <topology evidence="1">Multi-pass membrane protein</topology>
    </subcellularLocation>
</comment>
<feature type="domain" description="Polysaccharide chain length determinant N-terminal" evidence="11">
    <location>
        <begin position="10"/>
        <end position="100"/>
    </location>
</feature>
<organism evidence="13 14">
    <name type="scientific">Roseinatronobacter alkalisoli</name>
    <dbReference type="NCBI Taxonomy" id="3028235"/>
    <lineage>
        <taxon>Bacteria</taxon>
        <taxon>Pseudomonadati</taxon>
        <taxon>Pseudomonadota</taxon>
        <taxon>Alphaproteobacteria</taxon>
        <taxon>Rhodobacterales</taxon>
        <taxon>Paracoccaceae</taxon>
        <taxon>Roseinatronobacter</taxon>
    </lineage>
</organism>
<feature type="domain" description="CobQ/CobB/MinD/ParA nucleotide binding" evidence="10">
    <location>
        <begin position="530"/>
        <end position="703"/>
    </location>
</feature>
<dbReference type="CDD" id="cd05387">
    <property type="entry name" value="BY-kinase"/>
    <property type="match status" value="1"/>
</dbReference>
<proteinExistence type="predicted"/>
<keyword evidence="14" id="KW-1185">Reference proteome</keyword>
<keyword evidence="8" id="KW-0175">Coiled coil</keyword>
<dbReference type="SUPFAM" id="SSF52540">
    <property type="entry name" value="P-loop containing nucleoside triphosphate hydrolases"/>
    <property type="match status" value="1"/>
</dbReference>
<evidence type="ECO:0000313" key="13">
    <source>
        <dbReference type="EMBL" id="MDD7971993.1"/>
    </source>
</evidence>
<reference evidence="13" key="1">
    <citation type="submission" date="2023-02" db="EMBL/GenBank/DDBJ databases">
        <title>Description of Roseinatronobacter alkalisoli sp. nov., an alkaliphilic bacerium isolated from soda soil.</title>
        <authorList>
            <person name="Wei W."/>
        </authorList>
    </citation>
    <scope>NUCLEOTIDE SEQUENCE</scope>
    <source>
        <strain evidence="13">HJB301</strain>
    </source>
</reference>
<evidence type="ECO:0000313" key="14">
    <source>
        <dbReference type="Proteomes" id="UP001431784"/>
    </source>
</evidence>
<evidence type="ECO:0000259" key="11">
    <source>
        <dbReference type="Pfam" id="PF02706"/>
    </source>
</evidence>
<feature type="transmembrane region" description="Helical" evidence="9">
    <location>
        <begin position="433"/>
        <end position="453"/>
    </location>
</feature>
<feature type="transmembrane region" description="Helical" evidence="9">
    <location>
        <begin position="26"/>
        <end position="44"/>
    </location>
</feature>
<dbReference type="EC" id="2.7.10.2" evidence="13"/>
<dbReference type="Proteomes" id="UP001431784">
    <property type="component" value="Unassembled WGS sequence"/>
</dbReference>
<accession>A0ABT5TA60</accession>
<comment type="caution">
    <text evidence="13">The sequence shown here is derived from an EMBL/GenBank/DDBJ whole genome shotgun (WGS) entry which is preliminary data.</text>
</comment>
<dbReference type="InterPro" id="IPR005702">
    <property type="entry name" value="Wzc-like_C"/>
</dbReference>
<feature type="coiled-coil region" evidence="8">
    <location>
        <begin position="277"/>
        <end position="369"/>
    </location>
</feature>
<evidence type="ECO:0000256" key="7">
    <source>
        <dbReference type="ARBA" id="ARBA00023136"/>
    </source>
</evidence>
<dbReference type="PANTHER" id="PTHR32309">
    <property type="entry name" value="TYROSINE-PROTEIN KINASE"/>
    <property type="match status" value="1"/>
</dbReference>
<dbReference type="InterPro" id="IPR032807">
    <property type="entry name" value="GNVR"/>
</dbReference>
<dbReference type="PANTHER" id="PTHR32309:SF32">
    <property type="entry name" value="TYROSINE-PROTEIN KINASE ETK-RELATED"/>
    <property type="match status" value="1"/>
</dbReference>
<evidence type="ECO:0000256" key="1">
    <source>
        <dbReference type="ARBA" id="ARBA00004651"/>
    </source>
</evidence>
<keyword evidence="6 9" id="KW-1133">Transmembrane helix</keyword>
<evidence type="ECO:0000256" key="6">
    <source>
        <dbReference type="ARBA" id="ARBA00022989"/>
    </source>
</evidence>
<dbReference type="InterPro" id="IPR003856">
    <property type="entry name" value="LPS_length_determ_N"/>
</dbReference>
<feature type="domain" description="Tyrosine-protein kinase G-rich" evidence="12">
    <location>
        <begin position="375"/>
        <end position="455"/>
    </location>
</feature>
<gene>
    <name evidence="13" type="ORF">PUT78_12880</name>
</gene>
<evidence type="ECO:0000259" key="10">
    <source>
        <dbReference type="Pfam" id="PF01656"/>
    </source>
</evidence>
<keyword evidence="13" id="KW-0808">Transferase</keyword>
<evidence type="ECO:0000256" key="5">
    <source>
        <dbReference type="ARBA" id="ARBA00022840"/>
    </source>
</evidence>
<keyword evidence="7 9" id="KW-0472">Membrane</keyword>
<name>A0ABT5TA60_9RHOB</name>
<evidence type="ECO:0000256" key="8">
    <source>
        <dbReference type="SAM" id="Coils"/>
    </source>
</evidence>